<dbReference type="PANTHER" id="PTHR37804:SF1">
    <property type="entry name" value="CDAA REGULATORY PROTEIN CDAR"/>
    <property type="match status" value="1"/>
</dbReference>
<protein>
    <recommendedName>
        <fullName evidence="4">YbbR-like protein</fullName>
    </recommendedName>
</protein>
<keyword evidence="1" id="KW-0812">Transmembrane</keyword>
<dbReference type="Gene3D" id="2.170.120.30">
    <property type="match status" value="1"/>
</dbReference>
<gene>
    <name evidence="2" type="ORF">H6A01_03275</name>
</gene>
<organism evidence="2 3">
    <name type="scientific">Veillonella magna</name>
    <dbReference type="NCBI Taxonomy" id="464322"/>
    <lineage>
        <taxon>Bacteria</taxon>
        <taxon>Bacillati</taxon>
        <taxon>Bacillota</taxon>
        <taxon>Negativicutes</taxon>
        <taxon>Veillonellales</taxon>
        <taxon>Veillonellaceae</taxon>
        <taxon>Veillonella</taxon>
    </lineage>
</organism>
<dbReference type="InterPro" id="IPR012505">
    <property type="entry name" value="YbbR"/>
</dbReference>
<dbReference type="Pfam" id="PF07949">
    <property type="entry name" value="YbbR"/>
    <property type="match status" value="3"/>
</dbReference>
<dbReference type="RefSeq" id="WP_205087546.1">
    <property type="nucleotide sequence ID" value="NZ_JACJLA010000004.1"/>
</dbReference>
<keyword evidence="1" id="KW-0472">Membrane</keyword>
<evidence type="ECO:0000313" key="3">
    <source>
        <dbReference type="Proteomes" id="UP000707138"/>
    </source>
</evidence>
<dbReference type="Proteomes" id="UP000707138">
    <property type="component" value="Unassembled WGS sequence"/>
</dbReference>
<dbReference type="InterPro" id="IPR053154">
    <property type="entry name" value="c-di-AMP_regulator"/>
</dbReference>
<evidence type="ECO:0008006" key="4">
    <source>
        <dbReference type="Google" id="ProtNLM"/>
    </source>
</evidence>
<proteinExistence type="predicted"/>
<dbReference type="CDD" id="cd20206">
    <property type="entry name" value="YbbR"/>
    <property type="match status" value="1"/>
</dbReference>
<comment type="caution">
    <text evidence="2">The sequence shown here is derived from an EMBL/GenBank/DDBJ whole genome shotgun (WGS) entry which is preliminary data.</text>
</comment>
<feature type="transmembrane region" description="Helical" evidence="1">
    <location>
        <begin position="12"/>
        <end position="29"/>
    </location>
</feature>
<keyword evidence="3" id="KW-1185">Reference proteome</keyword>
<dbReference type="PANTHER" id="PTHR37804">
    <property type="entry name" value="CDAA REGULATORY PROTEIN CDAR"/>
    <property type="match status" value="1"/>
</dbReference>
<dbReference type="EMBL" id="JACJLA010000004">
    <property type="protein sequence ID" value="MBM6912354.1"/>
    <property type="molecule type" value="Genomic_DNA"/>
</dbReference>
<dbReference type="Gene3D" id="2.170.120.40">
    <property type="entry name" value="YbbR-like domain"/>
    <property type="match status" value="2"/>
</dbReference>
<evidence type="ECO:0000313" key="2">
    <source>
        <dbReference type="EMBL" id="MBM6912354.1"/>
    </source>
</evidence>
<reference evidence="2 3" key="1">
    <citation type="journal article" date="2021" name="Sci. Rep.">
        <title>The distribution of antibiotic resistance genes in chicken gut microbiota commensals.</title>
        <authorList>
            <person name="Juricova H."/>
            <person name="Matiasovicova J."/>
            <person name="Kubasova T."/>
            <person name="Cejkova D."/>
            <person name="Rychlik I."/>
        </authorList>
    </citation>
    <scope>NUCLEOTIDE SEQUENCE [LARGE SCALE GENOMIC DNA]</scope>
    <source>
        <strain evidence="2 3">An537</strain>
    </source>
</reference>
<name>A0ABS2GDW0_9FIRM</name>
<keyword evidence="1" id="KW-1133">Transmembrane helix</keyword>
<evidence type="ECO:0000256" key="1">
    <source>
        <dbReference type="SAM" id="Phobius"/>
    </source>
</evidence>
<sequence length="318" mass="34597">MMRLLRKMQNNWVAKVLSFLGAVLMWFYVMKEQNPITDATYTVPVHVQNLSDKYVVEDIPKQVIVHLRGPRNTILALAQSSLRAYVDLGDISPGQQNVPIQFVSPSGLALVSMTPDNATISVDEYMVKEFPVEVQQLGKVADDIAVKKISTVPKVVSVSGPKRLVATVSHVLLKVNMVDRKSNFTSSGVITAVNAAGGVVDGVTITPRQGQAQLELEQIRFEKNLPVTVSTVGEVPAGYVVRSITVDPQQAIVSGKESAIGGLSEIRTVDIPLQNATETFAGDYELRQEDGMTAVPTRVHVTVDIRKKLLGDTNAKSH</sequence>
<accession>A0ABS2GDW0</accession>